<name>A0A220MNB1_9BACL</name>
<protein>
    <submittedName>
        <fullName evidence="1">Uncharacterized protein</fullName>
    </submittedName>
</protein>
<evidence type="ECO:0000313" key="2">
    <source>
        <dbReference type="Proteomes" id="UP000197781"/>
    </source>
</evidence>
<evidence type="ECO:0000313" key="1">
    <source>
        <dbReference type="EMBL" id="ASJ56433.1"/>
    </source>
</evidence>
<proteinExistence type="predicted"/>
<dbReference type="AlphaFoldDB" id="A0A220MNB1"/>
<sequence length="121" mass="14440">MLRICSFLRVFLCSNDVQVFMYDLRKRCTSLENRKSALRGFLRARKGQTFNRYSERFELRAVNMYLQGGMSYRAIAKELAIPVKHKFSNHERFQKKLNQCAPVEYRITLAIKDGFFYFLFS</sequence>
<dbReference type="Proteomes" id="UP000197781">
    <property type="component" value="Chromosome"/>
</dbReference>
<accession>A0A220MNB1</accession>
<dbReference type="EMBL" id="CP018145">
    <property type="protein sequence ID" value="ASJ56433.1"/>
    <property type="molecule type" value="Genomic_DNA"/>
</dbReference>
<dbReference type="KEGG" id="bfm:BP422_24440"/>
<organism evidence="1 2">
    <name type="scientific">Brevibacillus formosus</name>
    <dbReference type="NCBI Taxonomy" id="54913"/>
    <lineage>
        <taxon>Bacteria</taxon>
        <taxon>Bacillati</taxon>
        <taxon>Bacillota</taxon>
        <taxon>Bacilli</taxon>
        <taxon>Bacillales</taxon>
        <taxon>Paenibacillaceae</taxon>
        <taxon>Brevibacillus</taxon>
    </lineage>
</organism>
<reference evidence="1 2" key="1">
    <citation type="submission" date="2016-11" db="EMBL/GenBank/DDBJ databases">
        <authorList>
            <person name="Jaros S."/>
            <person name="Januszkiewicz K."/>
            <person name="Wedrychowicz H."/>
        </authorList>
    </citation>
    <scope>NUCLEOTIDE SEQUENCE [LARGE SCALE GENOMIC DNA]</scope>
    <source>
        <strain evidence="1 2">NF2</strain>
    </source>
</reference>
<gene>
    <name evidence="1" type="ORF">BP422_24440</name>
</gene>